<evidence type="ECO:0000256" key="1">
    <source>
        <dbReference type="SAM" id="MobiDB-lite"/>
    </source>
</evidence>
<proteinExistence type="predicted"/>
<evidence type="ECO:0000313" key="4">
    <source>
        <dbReference type="Proteomes" id="UP001497045"/>
    </source>
</evidence>
<evidence type="ECO:0000313" key="3">
    <source>
        <dbReference type="EMBL" id="MEL1252002.1"/>
    </source>
</evidence>
<protein>
    <recommendedName>
        <fullName evidence="5">Argininosuccinate lyase</fullName>
    </recommendedName>
</protein>
<evidence type="ECO:0008006" key="5">
    <source>
        <dbReference type="Google" id="ProtNLM"/>
    </source>
</evidence>
<feature type="compositionally biased region" description="Acidic residues" evidence="1">
    <location>
        <begin position="61"/>
        <end position="73"/>
    </location>
</feature>
<keyword evidence="2" id="KW-0732">Signal</keyword>
<dbReference type="RefSeq" id="WP_341674541.1">
    <property type="nucleotide sequence ID" value="NZ_JBBYHV010000002.1"/>
</dbReference>
<sequence>MIAMRGKCRLGAPLGALAALAALAACDDGDVANGPATMSKGEAAALADAEEMLDERPSPDAAEEVPPAEDGNE</sequence>
<organism evidence="3 4">
    <name type="scientific">Aurantiacibacter gilvus</name>
    <dbReference type="NCBI Taxonomy" id="3139141"/>
    <lineage>
        <taxon>Bacteria</taxon>
        <taxon>Pseudomonadati</taxon>
        <taxon>Pseudomonadota</taxon>
        <taxon>Alphaproteobacteria</taxon>
        <taxon>Sphingomonadales</taxon>
        <taxon>Erythrobacteraceae</taxon>
        <taxon>Aurantiacibacter</taxon>
    </lineage>
</organism>
<feature type="chain" id="PRO_5045531205" description="Argininosuccinate lyase" evidence="2">
    <location>
        <begin position="25"/>
        <end position="73"/>
    </location>
</feature>
<comment type="caution">
    <text evidence="3">The sequence shown here is derived from an EMBL/GenBank/DDBJ whole genome shotgun (WGS) entry which is preliminary data.</text>
</comment>
<keyword evidence="4" id="KW-1185">Reference proteome</keyword>
<dbReference type="EMBL" id="JBBYHV010000002">
    <property type="protein sequence ID" value="MEL1252002.1"/>
    <property type="molecule type" value="Genomic_DNA"/>
</dbReference>
<reference evidence="3 4" key="1">
    <citation type="submission" date="2024-04" db="EMBL/GenBank/DDBJ databases">
        <title>Aurantiacibacter sp. DGU6 16S ribosomal RNA gene Genome sequencing and assembly.</title>
        <authorList>
            <person name="Park S."/>
        </authorList>
    </citation>
    <scope>NUCLEOTIDE SEQUENCE [LARGE SCALE GENOMIC DNA]</scope>
    <source>
        <strain evidence="3 4">DGU6</strain>
    </source>
</reference>
<gene>
    <name evidence="3" type="ORF">AAEO60_15100</name>
</gene>
<dbReference type="Proteomes" id="UP001497045">
    <property type="component" value="Unassembled WGS sequence"/>
</dbReference>
<evidence type="ECO:0000256" key="2">
    <source>
        <dbReference type="SAM" id="SignalP"/>
    </source>
</evidence>
<dbReference type="PROSITE" id="PS51257">
    <property type="entry name" value="PROKAR_LIPOPROTEIN"/>
    <property type="match status" value="1"/>
</dbReference>
<feature type="region of interest" description="Disordered" evidence="1">
    <location>
        <begin position="42"/>
        <end position="73"/>
    </location>
</feature>
<accession>A0ABU9IHW9</accession>
<feature type="signal peptide" evidence="2">
    <location>
        <begin position="1"/>
        <end position="24"/>
    </location>
</feature>
<name>A0ABU9IHW9_9SPHN</name>